<evidence type="ECO:0000313" key="6">
    <source>
        <dbReference type="Proteomes" id="UP000572817"/>
    </source>
</evidence>
<feature type="domain" description="Carboxylesterase type B" evidence="3">
    <location>
        <begin position="582"/>
        <end position="701"/>
    </location>
</feature>
<dbReference type="Gene3D" id="3.40.50.1820">
    <property type="entry name" value="alpha/beta hydrolase"/>
    <property type="match status" value="2"/>
</dbReference>
<gene>
    <name evidence="5" type="ORF">GTA08_BOTSDO01836</name>
</gene>
<dbReference type="Gene3D" id="3.40.50.150">
    <property type="entry name" value="Vaccinia Virus protein VP39"/>
    <property type="match status" value="1"/>
</dbReference>
<dbReference type="PANTHER" id="PTHR43918:SF4">
    <property type="entry name" value="CARBOXYLIC ESTER HYDROLASE"/>
    <property type="match status" value="1"/>
</dbReference>
<dbReference type="PROSITE" id="PS00122">
    <property type="entry name" value="CARBOXYLESTERASE_B_1"/>
    <property type="match status" value="1"/>
</dbReference>
<organism evidence="5 6">
    <name type="scientific">Botryosphaeria dothidea</name>
    <dbReference type="NCBI Taxonomy" id="55169"/>
    <lineage>
        <taxon>Eukaryota</taxon>
        <taxon>Fungi</taxon>
        <taxon>Dikarya</taxon>
        <taxon>Ascomycota</taxon>
        <taxon>Pezizomycotina</taxon>
        <taxon>Dothideomycetes</taxon>
        <taxon>Dothideomycetes incertae sedis</taxon>
        <taxon>Botryosphaeriales</taxon>
        <taxon>Botryosphaeriaceae</taxon>
        <taxon>Botryosphaeria</taxon>
    </lineage>
</organism>
<feature type="domain" description="Carboxylesterase type B" evidence="3">
    <location>
        <begin position="239"/>
        <end position="580"/>
    </location>
</feature>
<dbReference type="InterPro" id="IPR029063">
    <property type="entry name" value="SAM-dependent_MTases_sf"/>
</dbReference>
<dbReference type="PROSITE" id="PS00941">
    <property type="entry name" value="CARBOXYLESTERASE_B_2"/>
    <property type="match status" value="1"/>
</dbReference>
<evidence type="ECO:0000259" key="4">
    <source>
        <dbReference type="Pfam" id="PF13649"/>
    </source>
</evidence>
<dbReference type="Proteomes" id="UP000572817">
    <property type="component" value="Unassembled WGS sequence"/>
</dbReference>
<dbReference type="InterPro" id="IPR050654">
    <property type="entry name" value="AChE-related_enzymes"/>
</dbReference>
<dbReference type="InterPro" id="IPR029058">
    <property type="entry name" value="AB_hydrolase_fold"/>
</dbReference>
<dbReference type="EMBL" id="WWBZ02000016">
    <property type="protein sequence ID" value="KAF4309566.1"/>
    <property type="molecule type" value="Genomic_DNA"/>
</dbReference>
<protein>
    <submittedName>
        <fullName evidence="5">Para-nitrobenzyl esterase</fullName>
    </submittedName>
</protein>
<dbReference type="Pfam" id="PF00135">
    <property type="entry name" value="COesterase"/>
    <property type="match status" value="2"/>
</dbReference>
<name>A0A8H4N8B8_9PEZI</name>
<dbReference type="InterPro" id="IPR019826">
    <property type="entry name" value="Carboxylesterase_B_AS"/>
</dbReference>
<dbReference type="OrthoDB" id="408631at2759"/>
<dbReference type="InterPro" id="IPR002018">
    <property type="entry name" value="CarbesteraseB"/>
</dbReference>
<keyword evidence="2" id="KW-0378">Hydrolase</keyword>
<evidence type="ECO:0000313" key="5">
    <source>
        <dbReference type="EMBL" id="KAF4309566.1"/>
    </source>
</evidence>
<evidence type="ECO:0000256" key="1">
    <source>
        <dbReference type="ARBA" id="ARBA00005964"/>
    </source>
</evidence>
<dbReference type="InterPro" id="IPR019819">
    <property type="entry name" value="Carboxylesterase_B_CS"/>
</dbReference>
<evidence type="ECO:0000259" key="3">
    <source>
        <dbReference type="Pfam" id="PF00135"/>
    </source>
</evidence>
<dbReference type="GO" id="GO:0052689">
    <property type="term" value="F:carboxylic ester hydrolase activity"/>
    <property type="evidence" value="ECO:0007669"/>
    <property type="project" value="TreeGrafter"/>
</dbReference>
<dbReference type="SUPFAM" id="SSF53474">
    <property type="entry name" value="alpha/beta-Hydrolases"/>
    <property type="match status" value="1"/>
</dbReference>
<accession>A0A8H4N8B8</accession>
<dbReference type="PANTHER" id="PTHR43918">
    <property type="entry name" value="ACETYLCHOLINESTERASE"/>
    <property type="match status" value="1"/>
</dbReference>
<dbReference type="SUPFAM" id="SSF53335">
    <property type="entry name" value="S-adenosyl-L-methionine-dependent methyltransferases"/>
    <property type="match status" value="1"/>
</dbReference>
<feature type="domain" description="Methyltransferase" evidence="4">
    <location>
        <begin position="68"/>
        <end position="153"/>
    </location>
</feature>
<dbReference type="Pfam" id="PF13649">
    <property type="entry name" value="Methyltransf_25"/>
    <property type="match status" value="1"/>
</dbReference>
<comment type="caution">
    <text evidence="5">The sequence shown here is derived from an EMBL/GenBank/DDBJ whole genome shotgun (WGS) entry which is preliminary data.</text>
</comment>
<keyword evidence="6" id="KW-1185">Reference proteome</keyword>
<reference evidence="5" key="1">
    <citation type="submission" date="2020-04" db="EMBL/GenBank/DDBJ databases">
        <title>Genome Assembly and Annotation of Botryosphaeria dothidea sdau 11-99, a Latent Pathogen of Apple Fruit Ring Rot in China.</title>
        <authorList>
            <person name="Yu C."/>
            <person name="Diao Y."/>
            <person name="Lu Q."/>
            <person name="Zhao J."/>
            <person name="Cui S."/>
            <person name="Peng C."/>
            <person name="He B."/>
            <person name="Liu H."/>
        </authorList>
    </citation>
    <scope>NUCLEOTIDE SEQUENCE [LARGE SCALE GENOMIC DNA]</scope>
    <source>
        <strain evidence="5">Sdau11-99</strain>
    </source>
</reference>
<dbReference type="CDD" id="cd02440">
    <property type="entry name" value="AdoMet_MTases"/>
    <property type="match status" value="1"/>
</dbReference>
<dbReference type="AlphaFoldDB" id="A0A8H4N8B8"/>
<dbReference type="InterPro" id="IPR041698">
    <property type="entry name" value="Methyltransf_25"/>
</dbReference>
<evidence type="ECO:0000256" key="2">
    <source>
        <dbReference type="ARBA" id="ARBA00022801"/>
    </source>
</evidence>
<sequence>MNPSRAATTRAATTARAALARRYFASASSSTPADWNAANYLRFASERTRPARDLLAAVPPLPSPSPRVVDLGCGPANSTALLAARYGANARVTGVDSSPNMLERARAALPTASFELADLRAYEPGAGVDLLYSNAALHWLPEGELLPCVQRWVGAQAGGGVFAMQMPDNVRQPSHALMGEVWRAFADEGAQDPGREPLPAPSVIYDALSPLCEAVDVWHTAYYHRLDGHEAIVAATDSDLTVKTSLFTVQGALAENTTSVRFFGGIPYAEPPVGSARFRSPITKKPETEVIDATKFGPSCIQQDTGSKTVYTEFLPGFLLTPGQTQSEDCLTLNVWAPRGLNASSELLPVMIWIHGGGFTGGGSASPYKYGTRIVRDHQDVIVVAFNYRVNIFGFPNSAALNGQHLNPGLEDQRKAVEWVYQNIHAFGGDANRMILFGQSAGGMSVDKYAYAYPTDPLVHGVIAQSGLADSSIGGSDTAGTNFTYVASRLNCSTSTADHDAILACVQRAPASSVISVLDTYNATANGGASLSFTPQPDALTSFDDYADRQARGLFARVPTLVSQVDNEGATLLSYVPGQAPNQSAVDAFTRRLATCPGAKGAAARAQAGVPVWRTRYFGEWPNLNPLEWLGAYHSSDIPMIFGTSDLLGPDTDLERRTSKYYQAAWVAFAKDPENALKEEFGWPTYDAETETLVELGYEGNAEAVFARGDAFDAEC</sequence>
<proteinExistence type="inferred from homology"/>
<comment type="similarity">
    <text evidence="1">Belongs to the type-B carboxylesterase/lipase family.</text>
</comment>